<reference evidence="2" key="1">
    <citation type="submission" date="2013-08" db="EMBL/GenBank/DDBJ databases">
        <authorList>
            <person name="Mendez C."/>
            <person name="Richter M."/>
            <person name="Ferrer M."/>
            <person name="Sanchez J."/>
        </authorList>
    </citation>
    <scope>NUCLEOTIDE SEQUENCE</scope>
</reference>
<dbReference type="GO" id="GO:0046914">
    <property type="term" value="F:transition metal ion binding"/>
    <property type="evidence" value="ECO:0007669"/>
    <property type="project" value="InterPro"/>
</dbReference>
<accession>T1CAP5</accession>
<dbReference type="Gene3D" id="1.10.10.10">
    <property type="entry name" value="Winged helix-like DNA-binding domain superfamily/Winged helix DNA-binding domain"/>
    <property type="match status" value="1"/>
</dbReference>
<dbReference type="SUPFAM" id="SSF47979">
    <property type="entry name" value="Iron-dependent repressor protein, dimerization domain"/>
    <property type="match status" value="1"/>
</dbReference>
<dbReference type="GO" id="GO:0046983">
    <property type="term" value="F:protein dimerization activity"/>
    <property type="evidence" value="ECO:0007669"/>
    <property type="project" value="InterPro"/>
</dbReference>
<dbReference type="AlphaFoldDB" id="T1CAP5"/>
<evidence type="ECO:0000313" key="2">
    <source>
        <dbReference type="EMBL" id="EQD79217.1"/>
    </source>
</evidence>
<dbReference type="EMBL" id="AUZY01000243">
    <property type="protein sequence ID" value="EQD79217.1"/>
    <property type="molecule type" value="Genomic_DNA"/>
</dbReference>
<feature type="domain" description="Iron dependent repressor metal binding and dimerisation" evidence="1">
    <location>
        <begin position="19"/>
        <end position="59"/>
    </location>
</feature>
<protein>
    <submittedName>
        <fullName evidence="2">Iron-dependent repressor</fullName>
    </submittedName>
</protein>
<organism evidence="2">
    <name type="scientific">mine drainage metagenome</name>
    <dbReference type="NCBI Taxonomy" id="410659"/>
    <lineage>
        <taxon>unclassified sequences</taxon>
        <taxon>metagenomes</taxon>
        <taxon>ecological metagenomes</taxon>
    </lineage>
</organism>
<name>T1CAP5_9ZZZZ</name>
<proteinExistence type="predicted"/>
<sequence length="59" mass="6805">MKIEQMGLVKRGGREVNFTQAGLKFTVPIVRTHRIAEVFAQQILEVPWEEVHKAVMDLE</sequence>
<gene>
    <name evidence="2" type="ORF">B1B_00317</name>
</gene>
<dbReference type="InterPro" id="IPR036388">
    <property type="entry name" value="WH-like_DNA-bd_sf"/>
</dbReference>
<dbReference type="Pfam" id="PF02742">
    <property type="entry name" value="Fe_dep_repr_C"/>
    <property type="match status" value="1"/>
</dbReference>
<feature type="non-terminal residue" evidence="2">
    <location>
        <position position="59"/>
    </location>
</feature>
<dbReference type="InterPro" id="IPR001367">
    <property type="entry name" value="Fe_dep_repressor"/>
</dbReference>
<dbReference type="InterPro" id="IPR036421">
    <property type="entry name" value="Fe_dep_repressor_sf"/>
</dbReference>
<reference evidence="2" key="2">
    <citation type="journal article" date="2014" name="ISME J.">
        <title>Microbial stratification in low pH oxic and suboxic macroscopic growths along an acid mine drainage.</title>
        <authorList>
            <person name="Mendez-Garcia C."/>
            <person name="Mesa V."/>
            <person name="Sprenger R.R."/>
            <person name="Richter M."/>
            <person name="Diez M.S."/>
            <person name="Solano J."/>
            <person name="Bargiela R."/>
            <person name="Golyshina O.V."/>
            <person name="Manteca A."/>
            <person name="Ramos J.L."/>
            <person name="Gallego J.R."/>
            <person name="Llorente I."/>
            <person name="Martins Dos Santos V.A."/>
            <person name="Jensen O.N."/>
            <person name="Pelaez A.I."/>
            <person name="Sanchez J."/>
            <person name="Ferrer M."/>
        </authorList>
    </citation>
    <scope>NUCLEOTIDE SEQUENCE</scope>
</reference>
<evidence type="ECO:0000259" key="1">
    <source>
        <dbReference type="Pfam" id="PF02742"/>
    </source>
</evidence>
<comment type="caution">
    <text evidence="2">The sequence shown here is derived from an EMBL/GenBank/DDBJ whole genome shotgun (WGS) entry which is preliminary data.</text>
</comment>